<sequence length="66" mass="7407">MPWLENNEERRVTGAGDARSGQNTLKTPKIRWSLEHQGEEAARGRGRRISGRYNNSLVSHTGKCSV</sequence>
<gene>
    <name evidence="2" type="ORF">F511_11818</name>
</gene>
<accession>A0A2Z7D7H8</accession>
<feature type="region of interest" description="Disordered" evidence="1">
    <location>
        <begin position="1"/>
        <end position="66"/>
    </location>
</feature>
<organism evidence="2 3">
    <name type="scientific">Dorcoceras hygrometricum</name>
    <dbReference type="NCBI Taxonomy" id="472368"/>
    <lineage>
        <taxon>Eukaryota</taxon>
        <taxon>Viridiplantae</taxon>
        <taxon>Streptophyta</taxon>
        <taxon>Embryophyta</taxon>
        <taxon>Tracheophyta</taxon>
        <taxon>Spermatophyta</taxon>
        <taxon>Magnoliopsida</taxon>
        <taxon>eudicotyledons</taxon>
        <taxon>Gunneridae</taxon>
        <taxon>Pentapetalae</taxon>
        <taxon>asterids</taxon>
        <taxon>lamiids</taxon>
        <taxon>Lamiales</taxon>
        <taxon>Gesneriaceae</taxon>
        <taxon>Didymocarpoideae</taxon>
        <taxon>Trichosporeae</taxon>
        <taxon>Loxocarpinae</taxon>
        <taxon>Dorcoceras</taxon>
    </lineage>
</organism>
<protein>
    <submittedName>
        <fullName evidence="2">Uncharacterized protein</fullName>
    </submittedName>
</protein>
<keyword evidence="3" id="KW-1185">Reference proteome</keyword>
<name>A0A2Z7D7H8_9LAMI</name>
<evidence type="ECO:0000313" key="3">
    <source>
        <dbReference type="Proteomes" id="UP000250235"/>
    </source>
</evidence>
<dbReference type="AlphaFoldDB" id="A0A2Z7D7H8"/>
<reference evidence="2 3" key="1">
    <citation type="journal article" date="2015" name="Proc. Natl. Acad. Sci. U.S.A.">
        <title>The resurrection genome of Boea hygrometrica: A blueprint for survival of dehydration.</title>
        <authorList>
            <person name="Xiao L."/>
            <person name="Yang G."/>
            <person name="Zhang L."/>
            <person name="Yang X."/>
            <person name="Zhao S."/>
            <person name="Ji Z."/>
            <person name="Zhou Q."/>
            <person name="Hu M."/>
            <person name="Wang Y."/>
            <person name="Chen M."/>
            <person name="Xu Y."/>
            <person name="Jin H."/>
            <person name="Xiao X."/>
            <person name="Hu G."/>
            <person name="Bao F."/>
            <person name="Hu Y."/>
            <person name="Wan P."/>
            <person name="Li L."/>
            <person name="Deng X."/>
            <person name="Kuang T."/>
            <person name="Xiang C."/>
            <person name="Zhu J.K."/>
            <person name="Oliver M.J."/>
            <person name="He Y."/>
        </authorList>
    </citation>
    <scope>NUCLEOTIDE SEQUENCE [LARGE SCALE GENOMIC DNA]</scope>
    <source>
        <strain evidence="3">cv. XS01</strain>
    </source>
</reference>
<dbReference type="EMBL" id="KQ989023">
    <property type="protein sequence ID" value="KZV55050.1"/>
    <property type="molecule type" value="Genomic_DNA"/>
</dbReference>
<feature type="compositionally biased region" description="Basic and acidic residues" evidence="1">
    <location>
        <begin position="32"/>
        <end position="43"/>
    </location>
</feature>
<evidence type="ECO:0000256" key="1">
    <source>
        <dbReference type="SAM" id="MobiDB-lite"/>
    </source>
</evidence>
<dbReference type="Proteomes" id="UP000250235">
    <property type="component" value="Unassembled WGS sequence"/>
</dbReference>
<proteinExistence type="predicted"/>
<evidence type="ECO:0000313" key="2">
    <source>
        <dbReference type="EMBL" id="KZV55050.1"/>
    </source>
</evidence>
<feature type="compositionally biased region" description="Polar residues" evidence="1">
    <location>
        <begin position="52"/>
        <end position="66"/>
    </location>
</feature>